<dbReference type="PhylomeDB" id="D6W8H9"/>
<name>D6W8H9_TRICA</name>
<proteinExistence type="predicted"/>
<dbReference type="Gene3D" id="3.40.50.150">
    <property type="entry name" value="Vaccinia Virus protein VP39"/>
    <property type="match status" value="1"/>
</dbReference>
<dbReference type="EMBL" id="KQ971312">
    <property type="protein sequence ID" value="EEZ98355.1"/>
    <property type="molecule type" value="Genomic_DNA"/>
</dbReference>
<sequence>MLTNFTTITTLSAKEVYKANNVKIDFPRVNARKCYAIKQLLERLHEQYGEGKLSATDLHAGNYHCMGADLRNISQVESKLQQAEVSFSTPMLWGL</sequence>
<organism evidence="1 2">
    <name type="scientific">Tribolium castaneum</name>
    <name type="common">Red flour beetle</name>
    <dbReference type="NCBI Taxonomy" id="7070"/>
    <lineage>
        <taxon>Eukaryota</taxon>
        <taxon>Metazoa</taxon>
        <taxon>Ecdysozoa</taxon>
        <taxon>Arthropoda</taxon>
        <taxon>Hexapoda</taxon>
        <taxon>Insecta</taxon>
        <taxon>Pterygota</taxon>
        <taxon>Neoptera</taxon>
        <taxon>Endopterygota</taxon>
        <taxon>Coleoptera</taxon>
        <taxon>Polyphaga</taxon>
        <taxon>Cucujiformia</taxon>
        <taxon>Tenebrionidae</taxon>
        <taxon>Tenebrionidae incertae sedis</taxon>
        <taxon>Tribolium</taxon>
    </lineage>
</organism>
<dbReference type="InterPro" id="IPR029063">
    <property type="entry name" value="SAM-dependent_MTases_sf"/>
</dbReference>
<accession>D6W8H9</accession>
<protein>
    <submittedName>
        <fullName evidence="1">Uncharacterized protein</fullName>
    </submittedName>
</protein>
<reference evidence="1 2" key="2">
    <citation type="journal article" date="2010" name="Nucleic Acids Res.">
        <title>BeetleBase in 2010: revisions to provide comprehensive genomic information for Tribolium castaneum.</title>
        <authorList>
            <person name="Kim H.S."/>
            <person name="Murphy T."/>
            <person name="Xia J."/>
            <person name="Caragea D."/>
            <person name="Park Y."/>
            <person name="Beeman R.W."/>
            <person name="Lorenzen M.D."/>
            <person name="Butcher S."/>
            <person name="Manak J.R."/>
            <person name="Brown S.J."/>
        </authorList>
    </citation>
    <scope>GENOME REANNOTATION</scope>
    <source>
        <strain evidence="1 2">Georgia GA2</strain>
    </source>
</reference>
<gene>
    <name evidence="1" type="primary">GLEAN_00812</name>
    <name evidence="1" type="ORF">TcasGA2_TC000812</name>
</gene>
<dbReference type="HOGENOM" id="CLU_2375513_0_0_1"/>
<keyword evidence="2" id="KW-1185">Reference proteome</keyword>
<dbReference type="Proteomes" id="UP000007266">
    <property type="component" value="Linkage group 2"/>
</dbReference>
<dbReference type="AlphaFoldDB" id="D6W8H9"/>
<dbReference type="eggNOG" id="KOG2918">
    <property type="taxonomic scope" value="Eukaryota"/>
</dbReference>
<evidence type="ECO:0000313" key="1">
    <source>
        <dbReference type="EMBL" id="EEZ98355.1"/>
    </source>
</evidence>
<evidence type="ECO:0000313" key="2">
    <source>
        <dbReference type="Proteomes" id="UP000007266"/>
    </source>
</evidence>
<dbReference type="STRING" id="7070.D6W8H9"/>
<reference evidence="1 2" key="1">
    <citation type="journal article" date="2008" name="Nature">
        <title>The genome of the model beetle and pest Tribolium castaneum.</title>
        <authorList>
            <consortium name="Tribolium Genome Sequencing Consortium"/>
            <person name="Richards S."/>
            <person name="Gibbs R.A."/>
            <person name="Weinstock G.M."/>
            <person name="Brown S.J."/>
            <person name="Denell R."/>
            <person name="Beeman R.W."/>
            <person name="Gibbs R."/>
            <person name="Beeman R.W."/>
            <person name="Brown S.J."/>
            <person name="Bucher G."/>
            <person name="Friedrich M."/>
            <person name="Grimmelikhuijzen C.J."/>
            <person name="Klingler M."/>
            <person name="Lorenzen M."/>
            <person name="Richards S."/>
            <person name="Roth S."/>
            <person name="Schroder R."/>
            <person name="Tautz D."/>
            <person name="Zdobnov E.M."/>
            <person name="Muzny D."/>
            <person name="Gibbs R.A."/>
            <person name="Weinstock G.M."/>
            <person name="Attaway T."/>
            <person name="Bell S."/>
            <person name="Buhay C.J."/>
            <person name="Chandrabose M.N."/>
            <person name="Chavez D."/>
            <person name="Clerk-Blankenburg K.P."/>
            <person name="Cree A."/>
            <person name="Dao M."/>
            <person name="Davis C."/>
            <person name="Chacko J."/>
            <person name="Dinh H."/>
            <person name="Dugan-Rocha S."/>
            <person name="Fowler G."/>
            <person name="Garner T.T."/>
            <person name="Garnes J."/>
            <person name="Gnirke A."/>
            <person name="Hawes A."/>
            <person name="Hernandez J."/>
            <person name="Hines S."/>
            <person name="Holder M."/>
            <person name="Hume J."/>
            <person name="Jhangiani S.N."/>
            <person name="Joshi V."/>
            <person name="Khan Z.M."/>
            <person name="Jackson L."/>
            <person name="Kovar C."/>
            <person name="Kowis A."/>
            <person name="Lee S."/>
            <person name="Lewis L.R."/>
            <person name="Margolis J."/>
            <person name="Morgan M."/>
            <person name="Nazareth L.V."/>
            <person name="Nguyen N."/>
            <person name="Okwuonu G."/>
            <person name="Parker D."/>
            <person name="Richards S."/>
            <person name="Ruiz S.J."/>
            <person name="Santibanez J."/>
            <person name="Savard J."/>
            <person name="Scherer S.E."/>
            <person name="Schneider B."/>
            <person name="Sodergren E."/>
            <person name="Tautz D."/>
            <person name="Vattahil S."/>
            <person name="Villasana D."/>
            <person name="White C.S."/>
            <person name="Wright R."/>
            <person name="Park Y."/>
            <person name="Beeman R.W."/>
            <person name="Lord J."/>
            <person name="Oppert B."/>
            <person name="Lorenzen M."/>
            <person name="Brown S."/>
            <person name="Wang L."/>
            <person name="Savard J."/>
            <person name="Tautz D."/>
            <person name="Richards S."/>
            <person name="Weinstock G."/>
            <person name="Gibbs R.A."/>
            <person name="Liu Y."/>
            <person name="Worley K."/>
            <person name="Weinstock G."/>
            <person name="Elsik C.G."/>
            <person name="Reese J.T."/>
            <person name="Elhaik E."/>
            <person name="Landan G."/>
            <person name="Graur D."/>
            <person name="Arensburger P."/>
            <person name="Atkinson P."/>
            <person name="Beeman R.W."/>
            <person name="Beidler J."/>
            <person name="Brown S.J."/>
            <person name="Demuth J.P."/>
            <person name="Drury D.W."/>
            <person name="Du Y.Z."/>
            <person name="Fujiwara H."/>
            <person name="Lorenzen M."/>
            <person name="Maselli V."/>
            <person name="Osanai M."/>
            <person name="Park Y."/>
            <person name="Robertson H.M."/>
            <person name="Tu Z."/>
            <person name="Wang J.J."/>
            <person name="Wang S."/>
            <person name="Richards S."/>
            <person name="Song H."/>
            <person name="Zhang L."/>
            <person name="Sodergren E."/>
            <person name="Werner D."/>
            <person name="Stanke M."/>
            <person name="Morgenstern B."/>
            <person name="Solovyev V."/>
            <person name="Kosarev P."/>
            <person name="Brown G."/>
            <person name="Chen H.C."/>
            <person name="Ermolaeva O."/>
            <person name="Hlavina W."/>
            <person name="Kapustin Y."/>
            <person name="Kiryutin B."/>
            <person name="Kitts P."/>
            <person name="Maglott D."/>
            <person name="Pruitt K."/>
            <person name="Sapojnikov V."/>
            <person name="Souvorov A."/>
            <person name="Mackey A.J."/>
            <person name="Waterhouse R.M."/>
            <person name="Wyder S."/>
            <person name="Zdobnov E.M."/>
            <person name="Zdobnov E.M."/>
            <person name="Wyder S."/>
            <person name="Kriventseva E.V."/>
            <person name="Kadowaki T."/>
            <person name="Bork P."/>
            <person name="Aranda M."/>
            <person name="Bao R."/>
            <person name="Beermann A."/>
            <person name="Berns N."/>
            <person name="Bolognesi R."/>
            <person name="Bonneton F."/>
            <person name="Bopp D."/>
            <person name="Brown S.J."/>
            <person name="Bucher G."/>
            <person name="Butts T."/>
            <person name="Chaumot A."/>
            <person name="Denell R.E."/>
            <person name="Ferrier D.E."/>
            <person name="Friedrich M."/>
            <person name="Gordon C.M."/>
            <person name="Jindra M."/>
            <person name="Klingler M."/>
            <person name="Lan Q."/>
            <person name="Lattorff H.M."/>
            <person name="Laudet V."/>
            <person name="von Levetsow C."/>
            <person name="Liu Z."/>
            <person name="Lutz R."/>
            <person name="Lynch J.A."/>
            <person name="da Fonseca R.N."/>
            <person name="Posnien N."/>
            <person name="Reuter R."/>
            <person name="Roth S."/>
            <person name="Savard J."/>
            <person name="Schinko J.B."/>
            <person name="Schmitt C."/>
            <person name="Schoppmeier M."/>
            <person name="Schroder R."/>
            <person name="Shippy T.D."/>
            <person name="Simonnet F."/>
            <person name="Marques-Souza H."/>
            <person name="Tautz D."/>
            <person name="Tomoyasu Y."/>
            <person name="Trauner J."/>
            <person name="Van der Zee M."/>
            <person name="Vervoort M."/>
            <person name="Wittkopp N."/>
            <person name="Wimmer E.A."/>
            <person name="Yang X."/>
            <person name="Jones A.K."/>
            <person name="Sattelle D.B."/>
            <person name="Ebert P.R."/>
            <person name="Nelson D."/>
            <person name="Scott J.G."/>
            <person name="Beeman R.W."/>
            <person name="Muthukrishnan S."/>
            <person name="Kramer K.J."/>
            <person name="Arakane Y."/>
            <person name="Beeman R.W."/>
            <person name="Zhu Q."/>
            <person name="Hogenkamp D."/>
            <person name="Dixit R."/>
            <person name="Oppert B."/>
            <person name="Jiang H."/>
            <person name="Zou Z."/>
            <person name="Marshall J."/>
            <person name="Elpidina E."/>
            <person name="Vinokurov K."/>
            <person name="Oppert C."/>
            <person name="Zou Z."/>
            <person name="Evans J."/>
            <person name="Lu Z."/>
            <person name="Zhao P."/>
            <person name="Sumathipala N."/>
            <person name="Altincicek B."/>
            <person name="Vilcinskas A."/>
            <person name="Williams M."/>
            <person name="Hultmark D."/>
            <person name="Hetru C."/>
            <person name="Jiang H."/>
            <person name="Grimmelikhuijzen C.J."/>
            <person name="Hauser F."/>
            <person name="Cazzamali G."/>
            <person name="Williamson M."/>
            <person name="Park Y."/>
            <person name="Li B."/>
            <person name="Tanaka Y."/>
            <person name="Predel R."/>
            <person name="Neupert S."/>
            <person name="Schachtner J."/>
            <person name="Verleyen P."/>
            <person name="Raible F."/>
            <person name="Bork P."/>
            <person name="Friedrich M."/>
            <person name="Walden K.K."/>
            <person name="Robertson H.M."/>
            <person name="Angeli S."/>
            <person name="Foret S."/>
            <person name="Bucher G."/>
            <person name="Schuetz S."/>
            <person name="Maleszka R."/>
            <person name="Wimmer E.A."/>
            <person name="Beeman R.W."/>
            <person name="Lorenzen M."/>
            <person name="Tomoyasu Y."/>
            <person name="Miller S.C."/>
            <person name="Grossmann D."/>
            <person name="Bucher G."/>
        </authorList>
    </citation>
    <scope>NUCLEOTIDE SEQUENCE [LARGE SCALE GENOMIC DNA]</scope>
    <source>
        <strain evidence="1 2">Georgia GA2</strain>
    </source>
</reference>